<dbReference type="PANTHER" id="PTHR30353:SF15">
    <property type="entry name" value="INNER MEMBRANE PROTEIN YABI"/>
    <property type="match status" value="1"/>
</dbReference>
<keyword evidence="11" id="KW-1185">Reference proteome</keyword>
<dbReference type="InterPro" id="IPR032818">
    <property type="entry name" value="DedA-like"/>
</dbReference>
<feature type="domain" description="VTT" evidence="9">
    <location>
        <begin position="40"/>
        <end position="163"/>
    </location>
</feature>
<evidence type="ECO:0000259" key="9">
    <source>
        <dbReference type="Pfam" id="PF09335"/>
    </source>
</evidence>
<reference evidence="10 11" key="1">
    <citation type="submission" date="2019-06" db="EMBL/GenBank/DDBJ databases">
        <title>Sequencing the genomes of 1000 actinobacteria strains.</title>
        <authorList>
            <person name="Klenk H.-P."/>
        </authorList>
    </citation>
    <scope>NUCLEOTIDE SEQUENCE [LARGE SCALE GENOMIC DNA]</scope>
    <source>
        <strain evidence="10 11">DSM 45015</strain>
    </source>
</reference>
<feature type="transmembrane region" description="Helical" evidence="7">
    <location>
        <begin position="58"/>
        <end position="79"/>
    </location>
</feature>
<evidence type="ECO:0000256" key="8">
    <source>
        <dbReference type="SAM" id="MobiDB-lite"/>
    </source>
</evidence>
<dbReference type="EMBL" id="VFQC01000002">
    <property type="protein sequence ID" value="TQN28274.1"/>
    <property type="molecule type" value="Genomic_DNA"/>
</dbReference>
<dbReference type="AlphaFoldDB" id="A0A543N8W6"/>
<dbReference type="RefSeq" id="WP_141925346.1">
    <property type="nucleotide sequence ID" value="NZ_VFQC01000002.1"/>
</dbReference>
<protein>
    <submittedName>
        <fullName evidence="10">Membrane protein DedA with SNARE-associated domain</fullName>
    </submittedName>
</protein>
<name>A0A543N8W6_9ACTN</name>
<evidence type="ECO:0000256" key="7">
    <source>
        <dbReference type="RuleBase" id="RU367016"/>
    </source>
</evidence>
<evidence type="ECO:0000256" key="5">
    <source>
        <dbReference type="ARBA" id="ARBA00022989"/>
    </source>
</evidence>
<keyword evidence="6 7" id="KW-0472">Membrane</keyword>
<sequence length="223" mass="23248">MPNIAEALAALTDLPFPLVLVVAGAFALAECTFGLGFLVPGETALLVTAASVDSVGAYAVMTLLVAVCALTGDTIGYVVGRRWGYRLRDSRVVARVGRSHWDRAARLLYRYGAWAVVAARFLPIVRTLTPAAAGASQLEFLRFLPAAAVGALGWSGLHVGVGAAAGAAARTIEEVLGKASWVVLAAAVLVVLVTVLVRRRRAAAKQPDPPEESGKEPAEPVPQ</sequence>
<evidence type="ECO:0000256" key="3">
    <source>
        <dbReference type="ARBA" id="ARBA00022475"/>
    </source>
</evidence>
<dbReference type="Pfam" id="PF09335">
    <property type="entry name" value="VTT_dom"/>
    <property type="match status" value="1"/>
</dbReference>
<feature type="region of interest" description="Disordered" evidence="8">
    <location>
        <begin position="202"/>
        <end position="223"/>
    </location>
</feature>
<feature type="transmembrane region" description="Helical" evidence="7">
    <location>
        <begin position="143"/>
        <end position="167"/>
    </location>
</feature>
<dbReference type="Proteomes" id="UP000317422">
    <property type="component" value="Unassembled WGS sequence"/>
</dbReference>
<keyword evidence="5 7" id="KW-1133">Transmembrane helix</keyword>
<keyword evidence="4 7" id="KW-0812">Transmembrane</keyword>
<feature type="compositionally biased region" description="Basic and acidic residues" evidence="8">
    <location>
        <begin position="212"/>
        <end position="223"/>
    </location>
</feature>
<feature type="transmembrane region" description="Helical" evidence="7">
    <location>
        <begin position="18"/>
        <end position="38"/>
    </location>
</feature>
<evidence type="ECO:0000256" key="1">
    <source>
        <dbReference type="ARBA" id="ARBA00004651"/>
    </source>
</evidence>
<comment type="caution">
    <text evidence="10">The sequence shown here is derived from an EMBL/GenBank/DDBJ whole genome shotgun (WGS) entry which is preliminary data.</text>
</comment>
<evidence type="ECO:0000313" key="10">
    <source>
        <dbReference type="EMBL" id="TQN28274.1"/>
    </source>
</evidence>
<evidence type="ECO:0000313" key="11">
    <source>
        <dbReference type="Proteomes" id="UP000317422"/>
    </source>
</evidence>
<dbReference type="InterPro" id="IPR032816">
    <property type="entry name" value="VTT_dom"/>
</dbReference>
<comment type="subcellular location">
    <subcellularLocation>
        <location evidence="1 7">Cell membrane</location>
        <topology evidence="1 7">Multi-pass membrane protein</topology>
    </subcellularLocation>
</comment>
<evidence type="ECO:0000256" key="6">
    <source>
        <dbReference type="ARBA" id="ARBA00023136"/>
    </source>
</evidence>
<feature type="transmembrane region" description="Helical" evidence="7">
    <location>
        <begin position="179"/>
        <end position="197"/>
    </location>
</feature>
<dbReference type="GO" id="GO:0005886">
    <property type="term" value="C:plasma membrane"/>
    <property type="evidence" value="ECO:0007669"/>
    <property type="project" value="UniProtKB-SubCell"/>
</dbReference>
<keyword evidence="3 7" id="KW-1003">Cell membrane</keyword>
<proteinExistence type="inferred from homology"/>
<organism evidence="10 11">
    <name type="scientific">Haloactinospora alba</name>
    <dbReference type="NCBI Taxonomy" id="405555"/>
    <lineage>
        <taxon>Bacteria</taxon>
        <taxon>Bacillati</taxon>
        <taxon>Actinomycetota</taxon>
        <taxon>Actinomycetes</taxon>
        <taxon>Streptosporangiales</taxon>
        <taxon>Nocardiopsidaceae</taxon>
        <taxon>Haloactinospora</taxon>
    </lineage>
</organism>
<dbReference type="OrthoDB" id="9813426at2"/>
<accession>A0A543N8W6</accession>
<evidence type="ECO:0000256" key="4">
    <source>
        <dbReference type="ARBA" id="ARBA00022692"/>
    </source>
</evidence>
<dbReference type="PANTHER" id="PTHR30353">
    <property type="entry name" value="INNER MEMBRANE PROTEIN DEDA-RELATED"/>
    <property type="match status" value="1"/>
</dbReference>
<gene>
    <name evidence="10" type="ORF">FHX37_3607</name>
</gene>
<evidence type="ECO:0000256" key="2">
    <source>
        <dbReference type="ARBA" id="ARBA00010792"/>
    </source>
</evidence>
<comment type="similarity">
    <text evidence="2 7">Belongs to the DedA family.</text>
</comment>